<gene>
    <name evidence="1" type="ORF">NDU88_002309</name>
</gene>
<evidence type="ECO:0000313" key="1">
    <source>
        <dbReference type="EMBL" id="KAJ1193003.1"/>
    </source>
</evidence>
<dbReference type="AlphaFoldDB" id="A0AAV7UVR9"/>
<keyword evidence="2" id="KW-1185">Reference proteome</keyword>
<dbReference type="Proteomes" id="UP001066276">
    <property type="component" value="Chromosome 2_2"/>
</dbReference>
<dbReference type="EMBL" id="JANPWB010000004">
    <property type="protein sequence ID" value="KAJ1193003.1"/>
    <property type="molecule type" value="Genomic_DNA"/>
</dbReference>
<dbReference type="PANTHER" id="PTHR19446">
    <property type="entry name" value="REVERSE TRANSCRIPTASES"/>
    <property type="match status" value="1"/>
</dbReference>
<sequence>MASGKSPGPDGPSVEFYLTYPAVILQRLLEMLHEERGKGLLPENMREALIVMLWKPGKAVGDPGSYIPLSMLNVDVKLLAKVLASRLS</sequence>
<name>A0AAV7UVR9_PLEWA</name>
<comment type="caution">
    <text evidence="1">The sequence shown here is derived from an EMBL/GenBank/DDBJ whole genome shotgun (WGS) entry which is preliminary data.</text>
</comment>
<reference evidence="1" key="1">
    <citation type="journal article" date="2022" name="bioRxiv">
        <title>Sequencing and chromosome-scale assembly of the giantPleurodeles waltlgenome.</title>
        <authorList>
            <person name="Brown T."/>
            <person name="Elewa A."/>
            <person name="Iarovenko S."/>
            <person name="Subramanian E."/>
            <person name="Araus A.J."/>
            <person name="Petzold A."/>
            <person name="Susuki M."/>
            <person name="Suzuki K.-i.T."/>
            <person name="Hayashi T."/>
            <person name="Toyoda A."/>
            <person name="Oliveira C."/>
            <person name="Osipova E."/>
            <person name="Leigh N.D."/>
            <person name="Simon A."/>
            <person name="Yun M.H."/>
        </authorList>
    </citation>
    <scope>NUCLEOTIDE SEQUENCE</scope>
    <source>
        <strain evidence="1">20211129_DDA</strain>
        <tissue evidence="1">Liver</tissue>
    </source>
</reference>
<accession>A0AAV7UVR9</accession>
<organism evidence="1 2">
    <name type="scientific">Pleurodeles waltl</name>
    <name type="common">Iberian ribbed newt</name>
    <dbReference type="NCBI Taxonomy" id="8319"/>
    <lineage>
        <taxon>Eukaryota</taxon>
        <taxon>Metazoa</taxon>
        <taxon>Chordata</taxon>
        <taxon>Craniata</taxon>
        <taxon>Vertebrata</taxon>
        <taxon>Euteleostomi</taxon>
        <taxon>Amphibia</taxon>
        <taxon>Batrachia</taxon>
        <taxon>Caudata</taxon>
        <taxon>Salamandroidea</taxon>
        <taxon>Salamandridae</taxon>
        <taxon>Pleurodelinae</taxon>
        <taxon>Pleurodeles</taxon>
    </lineage>
</organism>
<protein>
    <submittedName>
        <fullName evidence="1">Uncharacterized protein</fullName>
    </submittedName>
</protein>
<proteinExistence type="predicted"/>
<evidence type="ECO:0000313" key="2">
    <source>
        <dbReference type="Proteomes" id="UP001066276"/>
    </source>
</evidence>